<reference evidence="1" key="2">
    <citation type="submission" date="2020-11" db="EMBL/GenBank/DDBJ databases">
        <authorList>
            <person name="McCartney M.A."/>
            <person name="Auch B."/>
            <person name="Kono T."/>
            <person name="Mallez S."/>
            <person name="Becker A."/>
            <person name="Gohl D.M."/>
            <person name="Silverstein K.A.T."/>
            <person name="Koren S."/>
            <person name="Bechman K.B."/>
            <person name="Herman A."/>
            <person name="Abrahante J.E."/>
            <person name="Garbe J."/>
        </authorList>
    </citation>
    <scope>NUCLEOTIDE SEQUENCE</scope>
    <source>
        <strain evidence="1">Duluth1</strain>
        <tissue evidence="1">Whole animal</tissue>
    </source>
</reference>
<protein>
    <submittedName>
        <fullName evidence="1">Uncharacterized protein</fullName>
    </submittedName>
</protein>
<comment type="caution">
    <text evidence="1">The sequence shown here is derived from an EMBL/GenBank/DDBJ whole genome shotgun (WGS) entry which is preliminary data.</text>
</comment>
<proteinExistence type="predicted"/>
<organism evidence="1 2">
    <name type="scientific">Dreissena polymorpha</name>
    <name type="common">Zebra mussel</name>
    <name type="synonym">Mytilus polymorpha</name>
    <dbReference type="NCBI Taxonomy" id="45954"/>
    <lineage>
        <taxon>Eukaryota</taxon>
        <taxon>Metazoa</taxon>
        <taxon>Spiralia</taxon>
        <taxon>Lophotrochozoa</taxon>
        <taxon>Mollusca</taxon>
        <taxon>Bivalvia</taxon>
        <taxon>Autobranchia</taxon>
        <taxon>Heteroconchia</taxon>
        <taxon>Euheterodonta</taxon>
        <taxon>Imparidentia</taxon>
        <taxon>Neoheterodontei</taxon>
        <taxon>Myida</taxon>
        <taxon>Dreissenoidea</taxon>
        <taxon>Dreissenidae</taxon>
        <taxon>Dreissena</taxon>
    </lineage>
</organism>
<evidence type="ECO:0000313" key="2">
    <source>
        <dbReference type="Proteomes" id="UP000828390"/>
    </source>
</evidence>
<dbReference type="EMBL" id="JAIWYP010000010">
    <property type="protein sequence ID" value="KAH3748810.1"/>
    <property type="molecule type" value="Genomic_DNA"/>
</dbReference>
<gene>
    <name evidence="1" type="ORF">DPMN_183265</name>
</gene>
<name>A0A9D4I5C2_DREPO</name>
<dbReference type="AlphaFoldDB" id="A0A9D4I5C2"/>
<reference evidence="1" key="1">
    <citation type="journal article" date="2019" name="bioRxiv">
        <title>The Genome of the Zebra Mussel, Dreissena polymorpha: A Resource for Invasive Species Research.</title>
        <authorList>
            <person name="McCartney M.A."/>
            <person name="Auch B."/>
            <person name="Kono T."/>
            <person name="Mallez S."/>
            <person name="Zhang Y."/>
            <person name="Obille A."/>
            <person name="Becker A."/>
            <person name="Abrahante J.E."/>
            <person name="Garbe J."/>
            <person name="Badalamenti J.P."/>
            <person name="Herman A."/>
            <person name="Mangelson H."/>
            <person name="Liachko I."/>
            <person name="Sullivan S."/>
            <person name="Sone E.D."/>
            <person name="Koren S."/>
            <person name="Silverstein K.A.T."/>
            <person name="Beckman K.B."/>
            <person name="Gohl D.M."/>
        </authorList>
    </citation>
    <scope>NUCLEOTIDE SEQUENCE</scope>
    <source>
        <strain evidence="1">Duluth1</strain>
        <tissue evidence="1">Whole animal</tissue>
    </source>
</reference>
<dbReference type="Proteomes" id="UP000828390">
    <property type="component" value="Unassembled WGS sequence"/>
</dbReference>
<keyword evidence="2" id="KW-1185">Reference proteome</keyword>
<accession>A0A9D4I5C2</accession>
<sequence>MKLNKSSRRSHMNQDTLEALMRVHADGPPLHDYKAKGAIHHWMDCGPGTRQLACHKILSATD</sequence>
<evidence type="ECO:0000313" key="1">
    <source>
        <dbReference type="EMBL" id="KAH3748810.1"/>
    </source>
</evidence>